<feature type="domain" description="Type I restriction modification DNA specificity" evidence="4">
    <location>
        <begin position="175"/>
        <end position="340"/>
    </location>
</feature>
<dbReference type="SUPFAM" id="SSF116734">
    <property type="entry name" value="DNA methylase specificity domain"/>
    <property type="match status" value="2"/>
</dbReference>
<dbReference type="Gene3D" id="3.90.220.20">
    <property type="entry name" value="DNA methylase specificity domains"/>
    <property type="match status" value="2"/>
</dbReference>
<keyword evidence="5" id="KW-0378">Hydrolase</keyword>
<evidence type="ECO:0000259" key="4">
    <source>
        <dbReference type="Pfam" id="PF01420"/>
    </source>
</evidence>
<accession>A0ABV1YVH8</accession>
<keyword evidence="3" id="KW-0238">DNA-binding</keyword>
<dbReference type="PANTHER" id="PTHR30408:SF12">
    <property type="entry name" value="TYPE I RESTRICTION ENZYME MJAVIII SPECIFICITY SUBUNIT"/>
    <property type="match status" value="1"/>
</dbReference>
<dbReference type="EC" id="3.1.21.-" evidence="5"/>
<dbReference type="PANTHER" id="PTHR30408">
    <property type="entry name" value="TYPE-1 RESTRICTION ENZYME ECOKI SPECIFICITY PROTEIN"/>
    <property type="match status" value="1"/>
</dbReference>
<dbReference type="InterPro" id="IPR052021">
    <property type="entry name" value="Type-I_RS_S_subunit"/>
</dbReference>
<dbReference type="CDD" id="cd17517">
    <property type="entry name" value="RMtype1_S_EcoKI_StySPI-TRD2-CR2_like"/>
    <property type="match status" value="1"/>
</dbReference>
<dbReference type="RefSeq" id="WP_352556767.1">
    <property type="nucleotide sequence ID" value="NZ_JAMYQB010000003.1"/>
</dbReference>
<dbReference type="Pfam" id="PF01420">
    <property type="entry name" value="Methylase_S"/>
    <property type="match status" value="2"/>
</dbReference>
<dbReference type="Gene3D" id="1.10.287.1120">
    <property type="entry name" value="Bipartite methylase S protein"/>
    <property type="match status" value="1"/>
</dbReference>
<dbReference type="GO" id="GO:0004519">
    <property type="term" value="F:endonuclease activity"/>
    <property type="evidence" value="ECO:0007669"/>
    <property type="project" value="UniProtKB-KW"/>
</dbReference>
<gene>
    <name evidence="5" type="ORF">NKI36_06380</name>
</gene>
<sequence>MSGEVPEGWTIGPMVQFFELQRGHDLPAQSREAGGVPVIASNGIVGWHNQSPLSGPGVVTGRSGTIGKVNYIKERYWPLNTTLYVRDFKGSEPEFVYRFLEHFPLTEFQSGTGVPTLNRNDIHPIDVVFPPLDEQRRIAEVLRSVDNAIAAAQQVAEHSRALQSLLTTVQCFGHGYEMINLGDILADIRYGTSVKCDANEADGYPVLRIPNVVNGRVELDDLKYAAVSDADLRRFGLEAGDIVVVRTNGNRAYIGRSALVADGAATCLFASYLIRMRFDTRRAWSPYVYAILNSQPVREKLLKAATTSAGNYNINTTSLKGIAVPLPNLETQHQIGEVIQLATEAANACEDDVKHQQRVKANIMSDLLSGRVRVPA</sequence>
<dbReference type="InterPro" id="IPR044946">
    <property type="entry name" value="Restrct_endonuc_typeI_TRD_sf"/>
</dbReference>
<feature type="domain" description="Type I restriction modification DNA specificity" evidence="4">
    <location>
        <begin position="6"/>
        <end position="151"/>
    </location>
</feature>
<dbReference type="Proteomes" id="UP001433071">
    <property type="component" value="Unassembled WGS sequence"/>
</dbReference>
<keyword evidence="2" id="KW-0680">Restriction system</keyword>
<keyword evidence="6" id="KW-1185">Reference proteome</keyword>
<protein>
    <submittedName>
        <fullName evidence="5">Restriction endonuclease subunit S</fullName>
        <ecNumber evidence="5">3.1.21.-</ecNumber>
    </submittedName>
</protein>
<dbReference type="CDD" id="cd17267">
    <property type="entry name" value="RMtype1_S_EcoAO83I-TRD1-CR1_like"/>
    <property type="match status" value="1"/>
</dbReference>
<proteinExistence type="inferred from homology"/>
<comment type="caution">
    <text evidence="5">The sequence shown here is derived from an EMBL/GenBank/DDBJ whole genome shotgun (WGS) entry which is preliminary data.</text>
</comment>
<dbReference type="EMBL" id="JAMYQB010000003">
    <property type="protein sequence ID" value="MER9403674.1"/>
    <property type="molecule type" value="Genomic_DNA"/>
</dbReference>
<evidence type="ECO:0000256" key="2">
    <source>
        <dbReference type="ARBA" id="ARBA00022747"/>
    </source>
</evidence>
<evidence type="ECO:0000256" key="3">
    <source>
        <dbReference type="ARBA" id="ARBA00023125"/>
    </source>
</evidence>
<evidence type="ECO:0000313" key="6">
    <source>
        <dbReference type="Proteomes" id="UP001433071"/>
    </source>
</evidence>
<keyword evidence="5" id="KW-0255">Endonuclease</keyword>
<evidence type="ECO:0000313" key="5">
    <source>
        <dbReference type="EMBL" id="MER9403674.1"/>
    </source>
</evidence>
<name>A0ABV1YVH8_9HYPH</name>
<dbReference type="InterPro" id="IPR000055">
    <property type="entry name" value="Restrct_endonuc_typeI_TRD"/>
</dbReference>
<evidence type="ECO:0000256" key="1">
    <source>
        <dbReference type="ARBA" id="ARBA00010923"/>
    </source>
</evidence>
<reference evidence="5 6" key="1">
    <citation type="journal article" date="2024" name="Proc. Natl. Acad. Sci. U.S.A.">
        <title>The evolutionary genomics of adaptation to stress in wild rhizobium bacteria.</title>
        <authorList>
            <person name="Kehlet-Delgado H."/>
            <person name="Montoya A.P."/>
            <person name="Jensen K.T."/>
            <person name="Wendlandt C.E."/>
            <person name="Dexheimer C."/>
            <person name="Roberts M."/>
            <person name="Torres Martinez L."/>
            <person name="Friesen M.L."/>
            <person name="Griffitts J.S."/>
            <person name="Porter S.S."/>
        </authorList>
    </citation>
    <scope>NUCLEOTIDE SEQUENCE [LARGE SCALE GENOMIC DNA]</scope>
    <source>
        <strain evidence="5 6">M0641</strain>
    </source>
</reference>
<comment type="similarity">
    <text evidence="1">Belongs to the type-I restriction system S methylase family.</text>
</comment>
<keyword evidence="5" id="KW-0540">Nuclease</keyword>
<dbReference type="GO" id="GO:0016787">
    <property type="term" value="F:hydrolase activity"/>
    <property type="evidence" value="ECO:0007669"/>
    <property type="project" value="UniProtKB-KW"/>
</dbReference>
<organism evidence="5 6">
    <name type="scientific">Mesorhizobium caraganae</name>
    <dbReference type="NCBI Taxonomy" id="483206"/>
    <lineage>
        <taxon>Bacteria</taxon>
        <taxon>Pseudomonadati</taxon>
        <taxon>Pseudomonadota</taxon>
        <taxon>Alphaproteobacteria</taxon>
        <taxon>Hyphomicrobiales</taxon>
        <taxon>Phyllobacteriaceae</taxon>
        <taxon>Mesorhizobium</taxon>
    </lineage>
</organism>